<dbReference type="EMBL" id="BAAAQF010000023">
    <property type="protein sequence ID" value="GAA1691414.1"/>
    <property type="molecule type" value="Genomic_DNA"/>
</dbReference>
<feature type="region of interest" description="Disordered" evidence="1">
    <location>
        <begin position="1"/>
        <end position="25"/>
    </location>
</feature>
<name>A0ABN2HPT9_9ACTN</name>
<reference evidence="2 3" key="1">
    <citation type="journal article" date="2019" name="Int. J. Syst. Evol. Microbiol.">
        <title>The Global Catalogue of Microorganisms (GCM) 10K type strain sequencing project: providing services to taxonomists for standard genome sequencing and annotation.</title>
        <authorList>
            <consortium name="The Broad Institute Genomics Platform"/>
            <consortium name="The Broad Institute Genome Sequencing Center for Infectious Disease"/>
            <person name="Wu L."/>
            <person name="Ma J."/>
        </authorList>
    </citation>
    <scope>NUCLEOTIDE SEQUENCE [LARGE SCALE GENOMIC DNA]</scope>
    <source>
        <strain evidence="2 3">JCM 16001</strain>
    </source>
</reference>
<protein>
    <submittedName>
        <fullName evidence="2">Uncharacterized protein</fullName>
    </submittedName>
</protein>
<dbReference type="Proteomes" id="UP001499851">
    <property type="component" value="Unassembled WGS sequence"/>
</dbReference>
<comment type="caution">
    <text evidence="2">The sequence shown here is derived from an EMBL/GenBank/DDBJ whole genome shotgun (WGS) entry which is preliminary data.</text>
</comment>
<evidence type="ECO:0000313" key="2">
    <source>
        <dbReference type="EMBL" id="GAA1691414.1"/>
    </source>
</evidence>
<dbReference type="RefSeq" id="WP_344491223.1">
    <property type="nucleotide sequence ID" value="NZ_BAAAQF010000023.1"/>
</dbReference>
<accession>A0ABN2HPT9</accession>
<proteinExistence type="predicted"/>
<sequence length="125" mass="14116">MSRFANEGSRLRAVSTGKPEVRGRTEEDRFCHRLGEFRFAKTLTFTVFGDDERNPKAARVVLDDGIQDPYPILTIEGLGRLSPSPEVEWRKGWIDARDPWARVIYGNTIGVVRQARSAQDTPPVS</sequence>
<evidence type="ECO:0000256" key="1">
    <source>
        <dbReference type="SAM" id="MobiDB-lite"/>
    </source>
</evidence>
<gene>
    <name evidence="2" type="ORF">GCM10009830_43960</name>
</gene>
<evidence type="ECO:0000313" key="3">
    <source>
        <dbReference type="Proteomes" id="UP001499851"/>
    </source>
</evidence>
<keyword evidence="3" id="KW-1185">Reference proteome</keyword>
<organism evidence="2 3">
    <name type="scientific">Glycomyces endophyticus</name>
    <dbReference type="NCBI Taxonomy" id="480996"/>
    <lineage>
        <taxon>Bacteria</taxon>
        <taxon>Bacillati</taxon>
        <taxon>Actinomycetota</taxon>
        <taxon>Actinomycetes</taxon>
        <taxon>Glycomycetales</taxon>
        <taxon>Glycomycetaceae</taxon>
        <taxon>Glycomyces</taxon>
    </lineage>
</organism>